<evidence type="ECO:0000256" key="1">
    <source>
        <dbReference type="ARBA" id="ARBA00006865"/>
    </source>
</evidence>
<dbReference type="Pfam" id="PF26113">
    <property type="entry name" value="GH16_XgeA"/>
    <property type="match status" value="1"/>
</dbReference>
<dbReference type="CDD" id="cd02182">
    <property type="entry name" value="GH16_Strep_laminarinase_like"/>
    <property type="match status" value="1"/>
</dbReference>
<gene>
    <name evidence="5" type="ORF">Aru02nite_04620</name>
</gene>
<dbReference type="AlphaFoldDB" id="A0A8J3J6R8"/>
<name>A0A8J3J6R8_9ACTN</name>
<feature type="region of interest" description="Disordered" evidence="2">
    <location>
        <begin position="24"/>
        <end position="51"/>
    </location>
</feature>
<dbReference type="SUPFAM" id="SSF49899">
    <property type="entry name" value="Concanavalin A-like lectins/glucanases"/>
    <property type="match status" value="1"/>
</dbReference>
<feature type="domain" description="GH16" evidence="4">
    <location>
        <begin position="40"/>
        <end position="320"/>
    </location>
</feature>
<dbReference type="InterPro" id="IPR050546">
    <property type="entry name" value="Glycosyl_Hydrlase_16"/>
</dbReference>
<dbReference type="GO" id="GO:0004553">
    <property type="term" value="F:hydrolase activity, hydrolyzing O-glycosyl compounds"/>
    <property type="evidence" value="ECO:0007669"/>
    <property type="project" value="InterPro"/>
</dbReference>
<organism evidence="5 6">
    <name type="scientific">Actinocatenispora rupis</name>
    <dbReference type="NCBI Taxonomy" id="519421"/>
    <lineage>
        <taxon>Bacteria</taxon>
        <taxon>Bacillati</taxon>
        <taxon>Actinomycetota</taxon>
        <taxon>Actinomycetes</taxon>
        <taxon>Micromonosporales</taxon>
        <taxon>Micromonosporaceae</taxon>
        <taxon>Actinocatenispora</taxon>
    </lineage>
</organism>
<evidence type="ECO:0000313" key="5">
    <source>
        <dbReference type="EMBL" id="GID09573.1"/>
    </source>
</evidence>
<dbReference type="InterPro" id="IPR013320">
    <property type="entry name" value="ConA-like_dom_sf"/>
</dbReference>
<accession>A0A8J3J6R8</accession>
<evidence type="ECO:0000259" key="4">
    <source>
        <dbReference type="PROSITE" id="PS51762"/>
    </source>
</evidence>
<keyword evidence="3" id="KW-0732">Signal</keyword>
<sequence length="320" mass="32984">MRRPGIVVAAAAVAALTLGALSPSGASAEHAPAGHHGTAARPADVPPPPSGWDTVFADDFTGAAGSKLDGTNWLYDTGTGYPGGADHWGTGEVETMTDSTDNVYQDGNGHLVIKPTSNGGAWTSGRVETQRTDLGAPAGGQLQVTASIRQPDPANGLGYWPAFWMLGADARPVGGTNWPGVGEIDILEDVNALSKTDGTVHCGVNPGGPCNETNGLGSGLLDCGGCQTDFHTYSVVIDRTDTSNEQIRWYLDGQQTFAVSESQMDATTWQNAFDHGFFVILNVAMGGGFPNGVCGCASPGADTTSGADMSVDYVAAYQTK</sequence>
<dbReference type="PANTHER" id="PTHR10963">
    <property type="entry name" value="GLYCOSYL HYDROLASE-RELATED"/>
    <property type="match status" value="1"/>
</dbReference>
<evidence type="ECO:0000313" key="6">
    <source>
        <dbReference type="Proteomes" id="UP000612808"/>
    </source>
</evidence>
<dbReference type="RefSeq" id="WP_203654420.1">
    <property type="nucleotide sequence ID" value="NZ_BAAAZM010000010.1"/>
</dbReference>
<dbReference type="Gene3D" id="2.60.120.200">
    <property type="match status" value="1"/>
</dbReference>
<dbReference type="Proteomes" id="UP000612808">
    <property type="component" value="Unassembled WGS sequence"/>
</dbReference>
<dbReference type="PANTHER" id="PTHR10963:SF55">
    <property type="entry name" value="GLYCOSIDE HYDROLASE FAMILY 16 PROTEIN"/>
    <property type="match status" value="1"/>
</dbReference>
<keyword evidence="6" id="KW-1185">Reference proteome</keyword>
<comment type="similarity">
    <text evidence="1">Belongs to the glycosyl hydrolase 16 family.</text>
</comment>
<proteinExistence type="inferred from homology"/>
<dbReference type="EMBL" id="BOMB01000001">
    <property type="protein sequence ID" value="GID09573.1"/>
    <property type="molecule type" value="Genomic_DNA"/>
</dbReference>
<dbReference type="PROSITE" id="PS51762">
    <property type="entry name" value="GH16_2"/>
    <property type="match status" value="1"/>
</dbReference>
<dbReference type="GO" id="GO:0005975">
    <property type="term" value="P:carbohydrate metabolic process"/>
    <property type="evidence" value="ECO:0007669"/>
    <property type="project" value="InterPro"/>
</dbReference>
<reference evidence="5" key="1">
    <citation type="submission" date="2021-01" db="EMBL/GenBank/DDBJ databases">
        <title>Whole genome shotgun sequence of Actinocatenispora rupis NBRC 107355.</title>
        <authorList>
            <person name="Komaki H."/>
            <person name="Tamura T."/>
        </authorList>
    </citation>
    <scope>NUCLEOTIDE SEQUENCE</scope>
    <source>
        <strain evidence="5">NBRC 107355</strain>
    </source>
</reference>
<comment type="caution">
    <text evidence="5">The sequence shown here is derived from an EMBL/GenBank/DDBJ whole genome shotgun (WGS) entry which is preliminary data.</text>
</comment>
<evidence type="ECO:0000256" key="2">
    <source>
        <dbReference type="SAM" id="MobiDB-lite"/>
    </source>
</evidence>
<dbReference type="InterPro" id="IPR000757">
    <property type="entry name" value="Beta-glucanase-like"/>
</dbReference>
<evidence type="ECO:0000256" key="3">
    <source>
        <dbReference type="SAM" id="SignalP"/>
    </source>
</evidence>
<protein>
    <recommendedName>
        <fullName evidence="4">GH16 domain-containing protein</fullName>
    </recommendedName>
</protein>
<feature type="signal peptide" evidence="3">
    <location>
        <begin position="1"/>
        <end position="28"/>
    </location>
</feature>
<feature type="chain" id="PRO_5035277008" description="GH16 domain-containing protein" evidence="3">
    <location>
        <begin position="29"/>
        <end position="320"/>
    </location>
</feature>